<proteinExistence type="predicted"/>
<dbReference type="AlphaFoldDB" id="A0AAF5PPI3"/>
<reference evidence="2" key="3">
    <citation type="submission" date="2024-02" db="UniProtKB">
        <authorList>
            <consortium name="WormBaseParasite"/>
        </authorList>
    </citation>
    <scope>IDENTIFICATION</scope>
    <source>
        <strain evidence="2">pt0022</strain>
    </source>
</reference>
<dbReference type="Proteomes" id="UP000093561">
    <property type="component" value="Unassembled WGS sequence"/>
</dbReference>
<evidence type="ECO:0000313" key="1">
    <source>
        <dbReference type="Proteomes" id="UP000093561"/>
    </source>
</evidence>
<reference evidence="1" key="1">
    <citation type="submission" date="2015-03" db="EMBL/GenBank/DDBJ databases">
        <title>Wuchereria bancrofti Genome Sequencing Papua New Guinea Strain.</title>
        <authorList>
            <person name="Small S.T."/>
            <person name="Serre D."/>
            <person name="Zimmerman P.A."/>
        </authorList>
    </citation>
    <scope>NUCLEOTIDE SEQUENCE [LARGE SCALE GENOMIC DNA]</scope>
    <source>
        <strain evidence="1">pt0022</strain>
    </source>
</reference>
<accession>A0AAF5PPI3</accession>
<organism evidence="1 2">
    <name type="scientific">Wuchereria bancrofti</name>
    <dbReference type="NCBI Taxonomy" id="6293"/>
    <lineage>
        <taxon>Eukaryota</taxon>
        <taxon>Metazoa</taxon>
        <taxon>Ecdysozoa</taxon>
        <taxon>Nematoda</taxon>
        <taxon>Chromadorea</taxon>
        <taxon>Rhabditida</taxon>
        <taxon>Spirurina</taxon>
        <taxon>Spiruromorpha</taxon>
        <taxon>Filarioidea</taxon>
        <taxon>Onchocercidae</taxon>
        <taxon>Wuchereria</taxon>
    </lineage>
</organism>
<name>A0AAF5PPI3_WUCBA</name>
<reference evidence="1" key="2">
    <citation type="journal article" date="2016" name="Mol. Ecol.">
        <title>Population genomics of the filarial nematode parasite Wuchereria bancrofti from mosquitoes.</title>
        <authorList>
            <person name="Small S.T."/>
            <person name="Reimer L.J."/>
            <person name="Tisch D.J."/>
            <person name="King C.L."/>
            <person name="Christensen B.M."/>
            <person name="Siba P.M."/>
            <person name="Kazura J.W."/>
            <person name="Serre D."/>
            <person name="Zimmerman P.A."/>
        </authorList>
    </citation>
    <scope>NUCLEOTIDE SEQUENCE</scope>
    <source>
        <strain evidence="1">pt0022</strain>
    </source>
</reference>
<dbReference type="WBParaSite" id="mrna-Wban_03633">
    <property type="protein sequence ID" value="mrna-Wban_03633"/>
    <property type="gene ID" value="Wban_03633"/>
</dbReference>
<evidence type="ECO:0000313" key="2">
    <source>
        <dbReference type="WBParaSite" id="mrna-Wban_03633"/>
    </source>
</evidence>
<sequence>MTKDWQHDFSLPVVSRKLNGFKMTRSEWLGRKMVEWRRIVVLMT</sequence>
<protein>
    <submittedName>
        <fullName evidence="2">Uncharacterized protein</fullName>
    </submittedName>
</protein>